<name>A0AAF0F1W4_9BASI</name>
<feature type="region of interest" description="Disordered" evidence="1">
    <location>
        <begin position="168"/>
        <end position="225"/>
    </location>
</feature>
<sequence>MAGPTDASRARATEEASSDANATFDGCDAASSQATAPFLTNIENHFGRVTLTAPDNMRRRRGKDRRAAAARPPRFLVSQHGRASVSDLRELAQEAQGPRPRTGSHGQSAPRVGRPNGASGEVRARSTARSAERPQLAVDPPADALQQSVTSPWDRRLNVWDEIYAMPGVSDPDLVDAPPAFAAVTATRPPDPPVPNSPPPPFTSDRESDGDAESEPEAADPLTLQQRAAWEADRMEGYSLEERVARMARRMAGEVPEEGERRALAPPIRGEQRLSLLGPTARSAQVSRTGTVRMGAARVGTVRRAGPARRPPAPITPRDPSNILQVVRAPAPLSGEPSEAPSDIESSDEAPAQDSSDSESEWQTEHDALEALRRYDEDMRRALRGPRLRGIQNERAQAPGDPAQERLFAAFAELDRTLPRAPPPQVQTSLVPGGAVLESESEVSSDSDDSIAGQRFTEVPSAPPRVVRDTGSETSSEEASGDESDEHGLTDSSSESQEVHDESLASSATQDAVPAPIPGGFPLGDEELGKGEAAEARPSAPAAETPALPSAAERVPAEARVSTHIAAEPEPLPLAEEPAPAPSSPEPVPAPLAEEPAPVPSGPDPVPAPLSDARAPALNQPALAAPSASLPVKTSAPSAEAPEAPLAPLPAEPQPKSAGASQPLPSLMIPAPAPAAPFSEAPRAGDAVSPAPASATSPLVPAPALRSHLSSAPTEHTATAAAVALDSLPRRSKARHARPHKHAEQKVRTAAQPPAASASAPVEPSVAVPLQSEAPEVPAKDPPRPSAVPDTTYTPPSVSAVHRARRPAPPAPSPIRRPVRDRPLPPPPPSQVPFLRTAYDQLREMQLPAHTASDASHEVLQRANVYDREGLASLEAYLERAMPSVRPETEGGLSRSMSHYGGAFTNPRSSAAPLPSHSRLPTITAATRHFPPTRTYSRDDEAAQGEDAAHTTPVRPRRRAPPPPPRERDVPPVPARPSAHAEAREALEAMQGSVPGIVPASVPDAVPAVPAVPAARAVPAAPVPAVPAVSTEPAAVPSSVPVRGSVPEHVGMPVGAPVREAVRAPVREPVSVLASEPATVPAAVPRSVPAPPAPAPIPSLSEASTPSGPTTTSSVAGSDATVPPSPLHAPSVTDLDVAVAQLDNPSMQYEWATLLGEFLGPASAASSLTQEELQSIPVGRVELEHRRVSSSGKVKQKLSVVGVRVDRCGICLNQFREGQLACIFPCVHMYVPAPNLDSTTSAQWSFCVPAGCVPSVVVTW</sequence>
<feature type="compositionally biased region" description="Pro residues" evidence="1">
    <location>
        <begin position="579"/>
        <end position="590"/>
    </location>
</feature>
<dbReference type="RefSeq" id="XP_060124105.1">
    <property type="nucleotide sequence ID" value="XM_060268122.1"/>
</dbReference>
<feature type="compositionally biased region" description="Low complexity" evidence="1">
    <location>
        <begin position="292"/>
        <end position="305"/>
    </location>
</feature>
<keyword evidence="3" id="KW-1185">Reference proteome</keyword>
<dbReference type="EMBL" id="CP119966">
    <property type="protein sequence ID" value="WFD41208.1"/>
    <property type="molecule type" value="Genomic_DNA"/>
</dbReference>
<reference evidence="2" key="1">
    <citation type="submission" date="2023-03" db="EMBL/GenBank/DDBJ databases">
        <title>Mating type loci evolution in Malassezia.</title>
        <authorList>
            <person name="Coelho M.A."/>
        </authorList>
    </citation>
    <scope>NUCLEOTIDE SEQUENCE</scope>
    <source>
        <strain evidence="2">CBS 9431</strain>
    </source>
</reference>
<feature type="compositionally biased region" description="Pro residues" evidence="1">
    <location>
        <begin position="1088"/>
        <end position="1097"/>
    </location>
</feature>
<proteinExistence type="predicted"/>
<feature type="region of interest" description="Disordered" evidence="1">
    <location>
        <begin position="39"/>
        <end position="152"/>
    </location>
</feature>
<feature type="region of interest" description="Disordered" evidence="1">
    <location>
        <begin position="250"/>
        <end position="835"/>
    </location>
</feature>
<feature type="region of interest" description="Disordered" evidence="1">
    <location>
        <begin position="1"/>
        <end position="27"/>
    </location>
</feature>
<feature type="compositionally biased region" description="Pro residues" evidence="1">
    <location>
        <begin position="189"/>
        <end position="202"/>
    </location>
</feature>
<gene>
    <name evidence="2" type="ORF">MJAP1_004203</name>
</gene>
<dbReference type="GeneID" id="85227854"/>
<feature type="compositionally biased region" description="Basic and acidic residues" evidence="1">
    <location>
        <begin position="363"/>
        <end position="381"/>
    </location>
</feature>
<feature type="compositionally biased region" description="Low complexity" evidence="1">
    <location>
        <begin position="613"/>
        <end position="644"/>
    </location>
</feature>
<organism evidence="2 3">
    <name type="scientific">Malassezia japonica</name>
    <dbReference type="NCBI Taxonomy" id="223818"/>
    <lineage>
        <taxon>Eukaryota</taxon>
        <taxon>Fungi</taxon>
        <taxon>Dikarya</taxon>
        <taxon>Basidiomycota</taxon>
        <taxon>Ustilaginomycotina</taxon>
        <taxon>Malasseziomycetes</taxon>
        <taxon>Malasseziales</taxon>
        <taxon>Malasseziaceae</taxon>
        <taxon>Malassezia</taxon>
    </lineage>
</organism>
<feature type="compositionally biased region" description="Low complexity" evidence="1">
    <location>
        <begin position="663"/>
        <end position="705"/>
    </location>
</feature>
<protein>
    <submittedName>
        <fullName evidence="2">Uncharacterized protein</fullName>
    </submittedName>
</protein>
<feature type="region of interest" description="Disordered" evidence="1">
    <location>
        <begin position="1078"/>
        <end position="1129"/>
    </location>
</feature>
<feature type="compositionally biased region" description="Low complexity" evidence="1">
    <location>
        <begin position="536"/>
        <end position="547"/>
    </location>
</feature>
<evidence type="ECO:0000256" key="1">
    <source>
        <dbReference type="SAM" id="MobiDB-lite"/>
    </source>
</evidence>
<feature type="compositionally biased region" description="Pro residues" evidence="1">
    <location>
        <begin position="597"/>
        <end position="608"/>
    </location>
</feature>
<feature type="compositionally biased region" description="Polar residues" evidence="1">
    <location>
        <begin position="708"/>
        <end position="717"/>
    </location>
</feature>
<feature type="compositionally biased region" description="Low complexity" evidence="1">
    <location>
        <begin position="566"/>
        <end position="578"/>
    </location>
</feature>
<feature type="compositionally biased region" description="Acidic residues" evidence="1">
    <location>
        <begin position="475"/>
        <end position="485"/>
    </location>
</feature>
<feature type="compositionally biased region" description="Basic residues" evidence="1">
    <location>
        <begin position="730"/>
        <end position="741"/>
    </location>
</feature>
<feature type="compositionally biased region" description="Acidic residues" evidence="1">
    <location>
        <begin position="439"/>
        <end position="449"/>
    </location>
</feature>
<dbReference type="Proteomes" id="UP001217754">
    <property type="component" value="Chromosome 9"/>
</dbReference>
<accession>A0AAF0F1W4</accession>
<feature type="compositionally biased region" description="Low complexity" evidence="1">
    <location>
        <begin position="1098"/>
        <end position="1118"/>
    </location>
</feature>
<dbReference type="AlphaFoldDB" id="A0AAF0F1W4"/>
<evidence type="ECO:0000313" key="2">
    <source>
        <dbReference type="EMBL" id="WFD41208.1"/>
    </source>
</evidence>
<feature type="compositionally biased region" description="Low complexity" evidence="1">
    <location>
        <begin position="1078"/>
        <end position="1087"/>
    </location>
</feature>
<feature type="compositionally biased region" description="Low complexity" evidence="1">
    <location>
        <begin position="750"/>
        <end position="769"/>
    </location>
</feature>
<evidence type="ECO:0000313" key="3">
    <source>
        <dbReference type="Proteomes" id="UP001217754"/>
    </source>
</evidence>
<feature type="region of interest" description="Disordered" evidence="1">
    <location>
        <begin position="883"/>
        <end position="982"/>
    </location>
</feature>